<evidence type="ECO:0000256" key="4">
    <source>
        <dbReference type="ARBA" id="ARBA00022618"/>
    </source>
</evidence>
<dbReference type="GO" id="GO:0000070">
    <property type="term" value="P:mitotic sister chromatid segregation"/>
    <property type="evidence" value="ECO:0007669"/>
    <property type="project" value="TreeGrafter"/>
</dbReference>
<evidence type="ECO:0000313" key="12">
    <source>
        <dbReference type="Proteomes" id="UP001271007"/>
    </source>
</evidence>
<keyword evidence="9" id="KW-0137">Centromere</keyword>
<dbReference type="GO" id="GO:0051382">
    <property type="term" value="P:kinetochore assembly"/>
    <property type="evidence" value="ECO:0007669"/>
    <property type="project" value="TreeGrafter"/>
</dbReference>
<evidence type="ECO:0000256" key="2">
    <source>
        <dbReference type="ARBA" id="ARBA00008643"/>
    </source>
</evidence>
<dbReference type="AlphaFoldDB" id="A0AAJ0DD18"/>
<evidence type="ECO:0000256" key="9">
    <source>
        <dbReference type="ARBA" id="ARBA00023328"/>
    </source>
</evidence>
<dbReference type="PANTHER" id="PTHR14527:SF2">
    <property type="entry name" value="PROTEIN MIS12 HOMOLOG"/>
    <property type="match status" value="1"/>
</dbReference>
<dbReference type="InterPro" id="IPR008685">
    <property type="entry name" value="Centromere_Mis12"/>
</dbReference>
<evidence type="ECO:0000256" key="1">
    <source>
        <dbReference type="ARBA" id="ARBA00004629"/>
    </source>
</evidence>
<keyword evidence="6" id="KW-0995">Kinetochore</keyword>
<organism evidence="11 12">
    <name type="scientific">Extremus antarcticus</name>
    <dbReference type="NCBI Taxonomy" id="702011"/>
    <lineage>
        <taxon>Eukaryota</taxon>
        <taxon>Fungi</taxon>
        <taxon>Dikarya</taxon>
        <taxon>Ascomycota</taxon>
        <taxon>Pezizomycotina</taxon>
        <taxon>Dothideomycetes</taxon>
        <taxon>Dothideomycetidae</taxon>
        <taxon>Mycosphaerellales</taxon>
        <taxon>Extremaceae</taxon>
        <taxon>Extremus</taxon>
    </lineage>
</organism>
<comment type="caution">
    <text evidence="11">The sequence shown here is derived from an EMBL/GenBank/DDBJ whole genome shotgun (WGS) entry which is preliminary data.</text>
</comment>
<protein>
    <recommendedName>
        <fullName evidence="13">Kinetochore-associated protein MTW1</fullName>
    </recommendedName>
</protein>
<keyword evidence="3" id="KW-0158">Chromosome</keyword>
<dbReference type="GO" id="GO:0051301">
    <property type="term" value="P:cell division"/>
    <property type="evidence" value="ECO:0007669"/>
    <property type="project" value="UniProtKB-KW"/>
</dbReference>
<evidence type="ECO:0000256" key="8">
    <source>
        <dbReference type="ARBA" id="ARBA00023306"/>
    </source>
</evidence>
<dbReference type="Proteomes" id="UP001271007">
    <property type="component" value="Unassembled WGS sequence"/>
</dbReference>
<dbReference type="GO" id="GO:0005634">
    <property type="term" value="C:nucleus"/>
    <property type="evidence" value="ECO:0007669"/>
    <property type="project" value="InterPro"/>
</dbReference>
<gene>
    <name evidence="11" type="ORF">LTR09_010852</name>
</gene>
<dbReference type="PANTHER" id="PTHR14527">
    <property type="entry name" value="PROTEIN MIS12 HOMOLOG"/>
    <property type="match status" value="1"/>
</dbReference>
<evidence type="ECO:0008006" key="13">
    <source>
        <dbReference type="Google" id="ProtNLM"/>
    </source>
</evidence>
<keyword evidence="4" id="KW-0132">Cell division</keyword>
<accession>A0AAJ0DD18</accession>
<reference evidence="11" key="1">
    <citation type="submission" date="2023-04" db="EMBL/GenBank/DDBJ databases">
        <title>Black Yeasts Isolated from many extreme environments.</title>
        <authorList>
            <person name="Coleine C."/>
            <person name="Stajich J.E."/>
            <person name="Selbmann L."/>
        </authorList>
    </citation>
    <scope>NUCLEOTIDE SEQUENCE</scope>
    <source>
        <strain evidence="11">CCFEE 5312</strain>
    </source>
</reference>
<comment type="subcellular location">
    <subcellularLocation>
        <location evidence="1">Chromosome</location>
        <location evidence="1">Centromere</location>
        <location evidence="1">Kinetochore</location>
    </subcellularLocation>
</comment>
<evidence type="ECO:0000256" key="3">
    <source>
        <dbReference type="ARBA" id="ARBA00022454"/>
    </source>
</evidence>
<proteinExistence type="inferred from homology"/>
<evidence type="ECO:0000313" key="11">
    <source>
        <dbReference type="EMBL" id="KAK3047738.1"/>
    </source>
</evidence>
<dbReference type="Pfam" id="PF05859">
    <property type="entry name" value="Mis12"/>
    <property type="match status" value="1"/>
</dbReference>
<feature type="region of interest" description="Disordered" evidence="10">
    <location>
        <begin position="47"/>
        <end position="71"/>
    </location>
</feature>
<feature type="region of interest" description="Disordered" evidence="10">
    <location>
        <begin position="234"/>
        <end position="290"/>
    </location>
</feature>
<evidence type="ECO:0000256" key="10">
    <source>
        <dbReference type="SAM" id="MobiDB-lite"/>
    </source>
</evidence>
<keyword evidence="8" id="KW-0131">Cell cycle</keyword>
<keyword evidence="12" id="KW-1185">Reference proteome</keyword>
<comment type="similarity">
    <text evidence="2">Belongs to the mis12 family.</text>
</comment>
<evidence type="ECO:0000256" key="6">
    <source>
        <dbReference type="ARBA" id="ARBA00022838"/>
    </source>
</evidence>
<keyword evidence="7" id="KW-0175">Coiled coil</keyword>
<evidence type="ECO:0000256" key="7">
    <source>
        <dbReference type="ARBA" id="ARBA00023054"/>
    </source>
</evidence>
<keyword evidence="5" id="KW-0498">Mitosis</keyword>
<name>A0AAJ0DD18_9PEZI</name>
<evidence type="ECO:0000256" key="5">
    <source>
        <dbReference type="ARBA" id="ARBA00022776"/>
    </source>
</evidence>
<sequence>MTTSNQMSTALLTEHFRYTPLTLLDDIINTVNELVFRAVNAVEEGLNNAPPESLGFKPTDPNASPESRRDAMQEAKQMEVDNGIVKLESLLNATVDKDFDKFEIYTLRNILAVGHEEEQLAGWVQLEHYKNLDLSRTESTPTPEQAQLQRRKLHETTKLNAMLKAEETRNAAVLEQLRSLMGTDAKPDLSNSPFAFLQQSGASGQPLNQNVQYALSQLPALQLHLAQLKESLQTLPNARGREEDDDSSEAKRRRYLDSQSRKALQRRGVEPENAASLAAGTGRKIGREEVEGMEAVVQALGGADAMRRRGSDDVEE</sequence>
<dbReference type="GO" id="GO:0000444">
    <property type="term" value="C:MIS12/MIND type complex"/>
    <property type="evidence" value="ECO:0007669"/>
    <property type="project" value="TreeGrafter"/>
</dbReference>
<dbReference type="EMBL" id="JAWDJX010000057">
    <property type="protein sequence ID" value="KAK3047738.1"/>
    <property type="molecule type" value="Genomic_DNA"/>
</dbReference>